<dbReference type="AlphaFoldDB" id="A0A160MC43"/>
<sequence>MIDEVWNKTKNTFYTKSIQKLKEGFAYQLFDLTNASRDNHGLRILTFDELVRETARHLIV</sequence>
<gene>
    <name evidence="1" type="ORF">A361_15570</name>
</gene>
<proteinExistence type="predicted"/>
<dbReference type="eggNOG" id="COG2340">
    <property type="taxonomic scope" value="Bacteria"/>
</dbReference>
<organism evidence="1 2">
    <name type="scientific">Cytobacillus oceanisediminis 2691</name>
    <dbReference type="NCBI Taxonomy" id="1196031"/>
    <lineage>
        <taxon>Bacteria</taxon>
        <taxon>Bacillati</taxon>
        <taxon>Bacillota</taxon>
        <taxon>Bacilli</taxon>
        <taxon>Bacillales</taxon>
        <taxon>Bacillaceae</taxon>
        <taxon>Cytobacillus</taxon>
    </lineage>
</organism>
<reference evidence="1 2" key="1">
    <citation type="submission" date="2016-04" db="EMBL/GenBank/DDBJ databases">
        <title>Complete genome sequence of Bacillus oceanisediminis strain 2691.</title>
        <authorList>
            <person name="Jeong H."/>
            <person name="Kim H.J."/>
            <person name="Lee D.-W."/>
        </authorList>
    </citation>
    <scope>NUCLEOTIDE SEQUENCE [LARGE SCALE GENOMIC DNA]</scope>
    <source>
        <strain evidence="1 2">2691</strain>
    </source>
</reference>
<dbReference type="InterPro" id="IPR035940">
    <property type="entry name" value="CAP_sf"/>
</dbReference>
<dbReference type="STRING" id="1196031.A361_15570"/>
<evidence type="ECO:0000313" key="2">
    <source>
        <dbReference type="Proteomes" id="UP000077856"/>
    </source>
</evidence>
<dbReference type="Gene3D" id="3.40.33.10">
    <property type="entry name" value="CAP"/>
    <property type="match status" value="1"/>
</dbReference>
<protein>
    <submittedName>
        <fullName evidence="1">Uncharacterized protein</fullName>
    </submittedName>
</protein>
<dbReference type="KEGG" id="bon:A361_15570"/>
<accession>A0A160MC43</accession>
<dbReference type="Proteomes" id="UP000077856">
    <property type="component" value="Chromosome"/>
</dbReference>
<dbReference type="EMBL" id="CP015506">
    <property type="protein sequence ID" value="AND40507.1"/>
    <property type="molecule type" value="Genomic_DNA"/>
</dbReference>
<name>A0A160MC43_9BACI</name>
<evidence type="ECO:0000313" key="1">
    <source>
        <dbReference type="EMBL" id="AND40507.1"/>
    </source>
</evidence>
<dbReference type="RefSeq" id="WP_019382102.1">
    <property type="nucleotide sequence ID" value="NZ_CP015506.1"/>
</dbReference>